<dbReference type="AlphaFoldDB" id="A0AAV9BY39"/>
<dbReference type="InterPro" id="IPR036047">
    <property type="entry name" value="F-box-like_dom_sf"/>
</dbReference>
<comment type="caution">
    <text evidence="1">The sequence shown here is derived from an EMBL/GenBank/DDBJ whole genome shotgun (WGS) entry which is preliminary data.</text>
</comment>
<evidence type="ECO:0000313" key="1">
    <source>
        <dbReference type="EMBL" id="KAK1281848.1"/>
    </source>
</evidence>
<reference evidence="1" key="2">
    <citation type="submission" date="2023-06" db="EMBL/GenBank/DDBJ databases">
        <authorList>
            <person name="Ma L."/>
            <person name="Liu K.-W."/>
            <person name="Li Z."/>
            <person name="Hsiao Y.-Y."/>
            <person name="Qi Y."/>
            <person name="Fu T."/>
            <person name="Tang G."/>
            <person name="Zhang D."/>
            <person name="Sun W.-H."/>
            <person name="Liu D.-K."/>
            <person name="Li Y."/>
            <person name="Chen G.-Z."/>
            <person name="Liu X.-D."/>
            <person name="Liao X.-Y."/>
            <person name="Jiang Y.-T."/>
            <person name="Yu X."/>
            <person name="Hao Y."/>
            <person name="Huang J."/>
            <person name="Zhao X.-W."/>
            <person name="Ke S."/>
            <person name="Chen Y.-Y."/>
            <person name="Wu W.-L."/>
            <person name="Hsu J.-L."/>
            <person name="Lin Y.-F."/>
            <person name="Huang M.-D."/>
            <person name="Li C.-Y."/>
            <person name="Huang L."/>
            <person name="Wang Z.-W."/>
            <person name="Zhao X."/>
            <person name="Zhong W.-Y."/>
            <person name="Peng D.-H."/>
            <person name="Ahmad S."/>
            <person name="Lan S."/>
            <person name="Zhang J.-S."/>
            <person name="Tsai W.-C."/>
            <person name="Van De Peer Y."/>
            <person name="Liu Z.-J."/>
        </authorList>
    </citation>
    <scope>NUCLEOTIDE SEQUENCE</scope>
    <source>
        <strain evidence="1">CP</strain>
        <tissue evidence="1">Leaves</tissue>
    </source>
</reference>
<name>A0AAV9BY39_ACOCL</name>
<dbReference type="EMBL" id="JAUJYO010000022">
    <property type="protein sequence ID" value="KAK1281848.1"/>
    <property type="molecule type" value="Genomic_DNA"/>
</dbReference>
<reference evidence="1" key="1">
    <citation type="journal article" date="2023" name="Nat. Commun.">
        <title>Diploid and tetraploid genomes of Acorus and the evolution of monocots.</title>
        <authorList>
            <person name="Ma L."/>
            <person name="Liu K.W."/>
            <person name="Li Z."/>
            <person name="Hsiao Y.Y."/>
            <person name="Qi Y."/>
            <person name="Fu T."/>
            <person name="Tang G.D."/>
            <person name="Zhang D."/>
            <person name="Sun W.H."/>
            <person name="Liu D.K."/>
            <person name="Li Y."/>
            <person name="Chen G.Z."/>
            <person name="Liu X.D."/>
            <person name="Liao X.Y."/>
            <person name="Jiang Y.T."/>
            <person name="Yu X."/>
            <person name="Hao Y."/>
            <person name="Huang J."/>
            <person name="Zhao X.W."/>
            <person name="Ke S."/>
            <person name="Chen Y.Y."/>
            <person name="Wu W.L."/>
            <person name="Hsu J.L."/>
            <person name="Lin Y.F."/>
            <person name="Huang M.D."/>
            <person name="Li C.Y."/>
            <person name="Huang L."/>
            <person name="Wang Z.W."/>
            <person name="Zhao X."/>
            <person name="Zhong W.Y."/>
            <person name="Peng D.H."/>
            <person name="Ahmad S."/>
            <person name="Lan S."/>
            <person name="Zhang J.S."/>
            <person name="Tsai W.C."/>
            <person name="Van de Peer Y."/>
            <person name="Liu Z.J."/>
        </authorList>
    </citation>
    <scope>NUCLEOTIDE SEQUENCE</scope>
    <source>
        <strain evidence="1">CP</strain>
    </source>
</reference>
<protein>
    <recommendedName>
        <fullName evidence="3">F-box domain-containing protein</fullName>
    </recommendedName>
</protein>
<sequence>MDSPPPPPPTTTTASTAATGGAKTLADLEEDAVAHCAGFLGLRDLASLAMTCRGLRRASYSDLIWSPVYRHSL</sequence>
<keyword evidence="2" id="KW-1185">Reference proteome</keyword>
<accession>A0AAV9BY39</accession>
<gene>
    <name evidence="1" type="ORF">QJS10_CPB22g00849</name>
</gene>
<proteinExistence type="predicted"/>
<dbReference type="SUPFAM" id="SSF81383">
    <property type="entry name" value="F-box domain"/>
    <property type="match status" value="1"/>
</dbReference>
<evidence type="ECO:0000313" key="2">
    <source>
        <dbReference type="Proteomes" id="UP001180020"/>
    </source>
</evidence>
<dbReference type="Proteomes" id="UP001180020">
    <property type="component" value="Unassembled WGS sequence"/>
</dbReference>
<evidence type="ECO:0008006" key="3">
    <source>
        <dbReference type="Google" id="ProtNLM"/>
    </source>
</evidence>
<organism evidence="1 2">
    <name type="scientific">Acorus calamus</name>
    <name type="common">Sweet flag</name>
    <dbReference type="NCBI Taxonomy" id="4465"/>
    <lineage>
        <taxon>Eukaryota</taxon>
        <taxon>Viridiplantae</taxon>
        <taxon>Streptophyta</taxon>
        <taxon>Embryophyta</taxon>
        <taxon>Tracheophyta</taxon>
        <taxon>Spermatophyta</taxon>
        <taxon>Magnoliopsida</taxon>
        <taxon>Liliopsida</taxon>
        <taxon>Acoraceae</taxon>
        <taxon>Acorus</taxon>
    </lineage>
</organism>